<feature type="region of interest" description="Disordered" evidence="1">
    <location>
        <begin position="1"/>
        <end position="50"/>
    </location>
</feature>
<feature type="region of interest" description="Disordered" evidence="1">
    <location>
        <begin position="64"/>
        <end position="111"/>
    </location>
</feature>
<keyword evidence="3" id="KW-1185">Reference proteome</keyword>
<dbReference type="AlphaFoldDB" id="A0AAD7MBD1"/>
<evidence type="ECO:0000313" key="3">
    <source>
        <dbReference type="Proteomes" id="UP001215598"/>
    </source>
</evidence>
<gene>
    <name evidence="2" type="ORF">B0H16DRAFT_1481036</name>
</gene>
<reference evidence="2" key="1">
    <citation type="submission" date="2023-03" db="EMBL/GenBank/DDBJ databases">
        <title>Massive genome expansion in bonnet fungi (Mycena s.s.) driven by repeated elements and novel gene families across ecological guilds.</title>
        <authorList>
            <consortium name="Lawrence Berkeley National Laboratory"/>
            <person name="Harder C.B."/>
            <person name="Miyauchi S."/>
            <person name="Viragh M."/>
            <person name="Kuo A."/>
            <person name="Thoen E."/>
            <person name="Andreopoulos B."/>
            <person name="Lu D."/>
            <person name="Skrede I."/>
            <person name="Drula E."/>
            <person name="Henrissat B."/>
            <person name="Morin E."/>
            <person name="Kohler A."/>
            <person name="Barry K."/>
            <person name="LaButti K."/>
            <person name="Morin E."/>
            <person name="Salamov A."/>
            <person name="Lipzen A."/>
            <person name="Mereny Z."/>
            <person name="Hegedus B."/>
            <person name="Baldrian P."/>
            <person name="Stursova M."/>
            <person name="Weitz H."/>
            <person name="Taylor A."/>
            <person name="Grigoriev I.V."/>
            <person name="Nagy L.G."/>
            <person name="Martin F."/>
            <person name="Kauserud H."/>
        </authorList>
    </citation>
    <scope>NUCLEOTIDE SEQUENCE</scope>
    <source>
        <strain evidence="2">CBHHK182m</strain>
    </source>
</reference>
<dbReference type="Proteomes" id="UP001215598">
    <property type="component" value="Unassembled WGS sequence"/>
</dbReference>
<feature type="compositionally biased region" description="Acidic residues" evidence="1">
    <location>
        <begin position="140"/>
        <end position="156"/>
    </location>
</feature>
<evidence type="ECO:0000256" key="1">
    <source>
        <dbReference type="SAM" id="MobiDB-lite"/>
    </source>
</evidence>
<accession>A0AAD7MBD1</accession>
<organism evidence="2 3">
    <name type="scientific">Mycena metata</name>
    <dbReference type="NCBI Taxonomy" id="1033252"/>
    <lineage>
        <taxon>Eukaryota</taxon>
        <taxon>Fungi</taxon>
        <taxon>Dikarya</taxon>
        <taxon>Basidiomycota</taxon>
        <taxon>Agaricomycotina</taxon>
        <taxon>Agaricomycetes</taxon>
        <taxon>Agaricomycetidae</taxon>
        <taxon>Agaricales</taxon>
        <taxon>Marasmiineae</taxon>
        <taxon>Mycenaceae</taxon>
        <taxon>Mycena</taxon>
    </lineage>
</organism>
<protein>
    <submittedName>
        <fullName evidence="2">Uncharacterized protein</fullName>
    </submittedName>
</protein>
<comment type="caution">
    <text evidence="2">The sequence shown here is derived from an EMBL/GenBank/DDBJ whole genome shotgun (WGS) entry which is preliminary data.</text>
</comment>
<feature type="region of interest" description="Disordered" evidence="1">
    <location>
        <begin position="133"/>
        <end position="156"/>
    </location>
</feature>
<feature type="compositionally biased region" description="Basic and acidic residues" evidence="1">
    <location>
        <begin position="65"/>
        <end position="80"/>
    </location>
</feature>
<proteinExistence type="predicted"/>
<evidence type="ECO:0000313" key="2">
    <source>
        <dbReference type="EMBL" id="KAJ7709252.1"/>
    </source>
</evidence>
<dbReference type="EMBL" id="JARKIB010000423">
    <property type="protein sequence ID" value="KAJ7709252.1"/>
    <property type="molecule type" value="Genomic_DNA"/>
</dbReference>
<name>A0AAD7MBD1_9AGAR</name>
<sequence>MTSTLNRTPDFNRAKSAMGDVASAGSRNISEETGEDKNSCKDANGGQDNMHRWMVETKLAWAAHGQRDARLGSTDARSEQPDPQTGAALPKRSATGKREGLASPDSGLQPVKGYRMELEVVGRTADQVQVVEVNVSNESDSGDDVEEVIEETAETT</sequence>